<name>A0A1I0S3W5_9FLAO</name>
<dbReference type="EMBL" id="FOIU01000005">
    <property type="protein sequence ID" value="SEW49382.1"/>
    <property type="molecule type" value="Genomic_DNA"/>
</dbReference>
<dbReference type="RefSeq" id="WP_089796072.1">
    <property type="nucleotide sequence ID" value="NZ_FOIU01000005.1"/>
</dbReference>
<reference evidence="2" key="1">
    <citation type="submission" date="2016-10" db="EMBL/GenBank/DDBJ databases">
        <authorList>
            <person name="Varghese N."/>
            <person name="Submissions S."/>
        </authorList>
    </citation>
    <scope>NUCLEOTIDE SEQUENCE [LARGE SCALE GENOMIC DNA]</scope>
    <source>
        <strain evidence="2">DSM 17724</strain>
    </source>
</reference>
<proteinExistence type="predicted"/>
<dbReference type="AlphaFoldDB" id="A0A1I0S3W5"/>
<organism evidence="1 2">
    <name type="scientific">Chryseobacterium wanjuense</name>
    <dbReference type="NCBI Taxonomy" id="356305"/>
    <lineage>
        <taxon>Bacteria</taxon>
        <taxon>Pseudomonadati</taxon>
        <taxon>Bacteroidota</taxon>
        <taxon>Flavobacteriia</taxon>
        <taxon>Flavobacteriales</taxon>
        <taxon>Weeksellaceae</taxon>
        <taxon>Chryseobacterium group</taxon>
        <taxon>Chryseobacterium</taxon>
    </lineage>
</organism>
<keyword evidence="2" id="KW-1185">Reference proteome</keyword>
<evidence type="ECO:0000313" key="2">
    <source>
        <dbReference type="Proteomes" id="UP000199469"/>
    </source>
</evidence>
<protein>
    <submittedName>
        <fullName evidence="1">Uncharacterized protein</fullName>
    </submittedName>
</protein>
<sequence>MQLIEKLEKDIFENEYFKSLFEKCIMISSIKNFKSQNEEIKLFTDKEFIDILRFADILSNSETAKSRNQAYHIISSLNSLYLN</sequence>
<gene>
    <name evidence="1" type="ORF">SAMN05421841_4156</name>
</gene>
<evidence type="ECO:0000313" key="1">
    <source>
        <dbReference type="EMBL" id="SEW49382.1"/>
    </source>
</evidence>
<accession>A0A1I0S3W5</accession>
<dbReference type="Proteomes" id="UP000199469">
    <property type="component" value="Unassembled WGS sequence"/>
</dbReference>
<dbReference type="STRING" id="356305.SAMN05421841_4156"/>